<evidence type="ECO:0000256" key="9">
    <source>
        <dbReference type="ARBA" id="ARBA00023288"/>
    </source>
</evidence>
<dbReference type="PANTHER" id="PTHR10587:SF135">
    <property type="entry name" value="CHITIN DEACETYLASE 3"/>
    <property type="match status" value="1"/>
</dbReference>
<accession>A0ABQ0LQN3</accession>
<dbReference type="SUPFAM" id="SSF88713">
    <property type="entry name" value="Glycoside hydrolase/deacetylase"/>
    <property type="match status" value="1"/>
</dbReference>
<evidence type="ECO:0000256" key="13">
    <source>
        <dbReference type="ARBA" id="ARBA00048494"/>
    </source>
</evidence>
<evidence type="ECO:0000256" key="4">
    <source>
        <dbReference type="ARBA" id="ARBA00022622"/>
    </source>
</evidence>
<keyword evidence="6" id="KW-0472">Membrane</keyword>
<keyword evidence="4" id="KW-0325">Glycoprotein</keyword>
<dbReference type="PROSITE" id="PS51677">
    <property type="entry name" value="NODB"/>
    <property type="match status" value="1"/>
</dbReference>
<reference evidence="16" key="1">
    <citation type="submission" date="2014-09" db="EMBL/GenBank/DDBJ databases">
        <title>Genome sequence of the luminous mushroom Mycena chlorophos for searching fungal bioluminescence genes.</title>
        <authorList>
            <person name="Tanaka Y."/>
            <person name="Kasuga D."/>
            <person name="Oba Y."/>
            <person name="Hase S."/>
            <person name="Sato K."/>
            <person name="Oba Y."/>
            <person name="Sakakibara Y."/>
        </authorList>
    </citation>
    <scope>NUCLEOTIDE SEQUENCE</scope>
</reference>
<keyword evidence="11" id="KW-0624">Polysaccharide degradation</keyword>
<feature type="domain" description="NodB homology" evidence="15">
    <location>
        <begin position="208"/>
        <end position="397"/>
    </location>
</feature>
<feature type="region of interest" description="Disordered" evidence="14">
    <location>
        <begin position="431"/>
        <end position="468"/>
    </location>
</feature>
<evidence type="ECO:0000256" key="2">
    <source>
        <dbReference type="ARBA" id="ARBA00004609"/>
    </source>
</evidence>
<dbReference type="Gene3D" id="3.20.20.370">
    <property type="entry name" value="Glycoside hydrolase/deacetylase"/>
    <property type="match status" value="1"/>
</dbReference>
<evidence type="ECO:0000256" key="6">
    <source>
        <dbReference type="ARBA" id="ARBA00023136"/>
    </source>
</evidence>
<keyword evidence="9" id="KW-0449">Lipoprotein</keyword>
<keyword evidence="4" id="KW-0336">GPI-anchor</keyword>
<keyword evidence="5" id="KW-0146">Chitin degradation</keyword>
<keyword evidence="8" id="KW-0170">Cobalt</keyword>
<evidence type="ECO:0000256" key="1">
    <source>
        <dbReference type="ARBA" id="ARBA00001941"/>
    </source>
</evidence>
<dbReference type="InterPro" id="IPR050248">
    <property type="entry name" value="Polysacc_deacetylase_ArnD"/>
</dbReference>
<dbReference type="Proteomes" id="UP000815677">
    <property type="component" value="Unassembled WGS sequence"/>
</dbReference>
<keyword evidence="10" id="KW-0961">Cell wall biogenesis/degradation</keyword>
<evidence type="ECO:0000313" key="17">
    <source>
        <dbReference type="Proteomes" id="UP000815677"/>
    </source>
</evidence>
<evidence type="ECO:0000259" key="15">
    <source>
        <dbReference type="PROSITE" id="PS51677"/>
    </source>
</evidence>
<name>A0ABQ0LQN3_MYCCL</name>
<dbReference type="EMBL" id="DF847996">
    <property type="protein sequence ID" value="GAT52899.1"/>
    <property type="molecule type" value="Genomic_DNA"/>
</dbReference>
<evidence type="ECO:0000256" key="12">
    <source>
        <dbReference type="ARBA" id="ARBA00024056"/>
    </source>
</evidence>
<gene>
    <name evidence="16" type="ORF">MCHLO_09908</name>
</gene>
<dbReference type="Pfam" id="PF01522">
    <property type="entry name" value="Polysacc_deac_1"/>
    <property type="match status" value="1"/>
</dbReference>
<evidence type="ECO:0000256" key="10">
    <source>
        <dbReference type="ARBA" id="ARBA00023316"/>
    </source>
</evidence>
<dbReference type="InterPro" id="IPR011330">
    <property type="entry name" value="Glyco_hydro/deAcase_b/a-brl"/>
</dbReference>
<keyword evidence="17" id="KW-1185">Reference proteome</keyword>
<comment type="catalytic activity">
    <reaction evidence="13">
        <text>[(1-&gt;4)-N-acetyl-beta-D-glucosaminyl](n) + n H2O = chitosan + n acetate</text>
        <dbReference type="Rhea" id="RHEA:10464"/>
        <dbReference type="Rhea" id="RHEA-COMP:9593"/>
        <dbReference type="Rhea" id="RHEA-COMP:9597"/>
        <dbReference type="ChEBI" id="CHEBI:15377"/>
        <dbReference type="ChEBI" id="CHEBI:17029"/>
        <dbReference type="ChEBI" id="CHEBI:30089"/>
        <dbReference type="ChEBI" id="CHEBI:57704"/>
        <dbReference type="EC" id="3.5.1.41"/>
    </reaction>
    <physiologicalReaction direction="left-to-right" evidence="13">
        <dbReference type="Rhea" id="RHEA:10465"/>
    </physiologicalReaction>
</comment>
<dbReference type="PANTHER" id="PTHR10587">
    <property type="entry name" value="GLYCOSYL TRANSFERASE-RELATED"/>
    <property type="match status" value="1"/>
</dbReference>
<keyword evidence="7" id="KW-0119">Carbohydrate metabolism</keyword>
<protein>
    <recommendedName>
        <fullName evidence="12">chitin deacetylase</fullName>
        <ecNumber evidence="12">3.5.1.41</ecNumber>
    </recommendedName>
</protein>
<evidence type="ECO:0000256" key="5">
    <source>
        <dbReference type="ARBA" id="ARBA00023024"/>
    </source>
</evidence>
<evidence type="ECO:0000256" key="14">
    <source>
        <dbReference type="SAM" id="MobiDB-lite"/>
    </source>
</evidence>
<evidence type="ECO:0000313" key="16">
    <source>
        <dbReference type="EMBL" id="GAT52899.1"/>
    </source>
</evidence>
<evidence type="ECO:0000256" key="3">
    <source>
        <dbReference type="ARBA" id="ARBA00022475"/>
    </source>
</evidence>
<comment type="cofactor">
    <cofactor evidence="1">
        <name>Co(2+)</name>
        <dbReference type="ChEBI" id="CHEBI:48828"/>
    </cofactor>
</comment>
<proteinExistence type="predicted"/>
<organism evidence="16 17">
    <name type="scientific">Mycena chlorophos</name>
    <name type="common">Agaric fungus</name>
    <name type="synonym">Agaricus chlorophos</name>
    <dbReference type="NCBI Taxonomy" id="658473"/>
    <lineage>
        <taxon>Eukaryota</taxon>
        <taxon>Fungi</taxon>
        <taxon>Dikarya</taxon>
        <taxon>Basidiomycota</taxon>
        <taxon>Agaricomycotina</taxon>
        <taxon>Agaricomycetes</taxon>
        <taxon>Agaricomycetidae</taxon>
        <taxon>Agaricales</taxon>
        <taxon>Marasmiineae</taxon>
        <taxon>Mycenaceae</taxon>
        <taxon>Mycena</taxon>
    </lineage>
</organism>
<evidence type="ECO:0000256" key="7">
    <source>
        <dbReference type="ARBA" id="ARBA00023277"/>
    </source>
</evidence>
<evidence type="ECO:0000256" key="11">
    <source>
        <dbReference type="ARBA" id="ARBA00023326"/>
    </source>
</evidence>
<keyword evidence="3" id="KW-1003">Cell membrane</keyword>
<dbReference type="EC" id="3.5.1.41" evidence="12"/>
<comment type="subcellular location">
    <subcellularLocation>
        <location evidence="2">Cell membrane</location>
        <topology evidence="2">Lipid-anchor</topology>
        <topology evidence="2">GPI-anchor</topology>
    </subcellularLocation>
</comment>
<dbReference type="InterPro" id="IPR002509">
    <property type="entry name" value="NODB_dom"/>
</dbReference>
<sequence length="491" mass="52171">MQATRLGCLERVRRRIQNRHQFAISGAICALVAAAAHCRALELHKTGFVRRKDPRCSRLTLIILGPLPSPHPSLLSLLPPIPNAFCSVALPGSWYHPDNHPVHALFKRASADTDGVAYPTVGSTEWYNAYPTEWATPTKYPAEWIAALNKSIAAGLIPNVPVSKVNTGGADGSGVPTYPSGYDPNSPSVCSATYQCVIPGDIWNAPDGYVALSFDDGPTTASPGLSSFLAANNQTATHFMIGSNLLDYPNEFLAAFNAGDDIACHTWSHPYMTTLTNEQVVAELGWTVQLIHNSTGGRLPRFWRPPYGDSDMRTRAIAKEVFGLTTVVWNQDTNDWSLTDSPPGTSLSAINKSMTAWLTNATKTPGLIILEHELSNDSVQAFKNAYPMMKSNKWGVVSLAALMGNGSAYLNAATSSSEVDAVGDIVNAPNATVPSSSSASPAASNTAQNGRASSSPSTTASSKTNAAADHVRRPSAGLALMLCLCGLVFGL</sequence>
<evidence type="ECO:0000256" key="8">
    <source>
        <dbReference type="ARBA" id="ARBA00023285"/>
    </source>
</evidence>